<sequence length="319" mass="33832">GSVGQRAVHQATGRLAGGTVPWRADLAAGARSRLPADVAGPLPAGRRGPRPRRATHRRAGVAPLPRRRHGVGRPALDGRGVLRRPRPRRITSPRALDLAPRAAARRPHRGLPRAAGPRHQAPGGGAVVREPRACGVRRGEAPGHAASRGGRDRHGGRGRADDGGGGEPLRARGRPVDRHRARPTGRRAGHRHERVAAGDGHAAGVGARRRPAAPAVQRAGLHQRREAPRLPGPARPGRRRGGRVRRRRTPHGRQPSPRRRAGGAVPRPRAGVLRAGRWRPRRPHERRAPDAPGSPACALAPGGRAVLDPRGTRVVVGGL</sequence>
<dbReference type="EMBL" id="CADCUP010000112">
    <property type="protein sequence ID" value="CAA9391771.1"/>
    <property type="molecule type" value="Genomic_DNA"/>
</dbReference>
<dbReference type="AlphaFoldDB" id="A0A6J4NM37"/>
<feature type="compositionally biased region" description="Low complexity" evidence="1">
    <location>
        <begin position="197"/>
        <end position="220"/>
    </location>
</feature>
<feature type="compositionally biased region" description="Basic residues" evidence="1">
    <location>
        <begin position="171"/>
        <end position="193"/>
    </location>
</feature>
<feature type="compositionally biased region" description="Basic residues" evidence="1">
    <location>
        <begin position="81"/>
        <end position="91"/>
    </location>
</feature>
<feature type="compositionally biased region" description="Basic and acidic residues" evidence="1">
    <location>
        <begin position="129"/>
        <end position="141"/>
    </location>
</feature>
<feature type="compositionally biased region" description="Basic residues" evidence="1">
    <location>
        <begin position="47"/>
        <end position="71"/>
    </location>
</feature>
<feature type="non-terminal residue" evidence="2">
    <location>
        <position position="1"/>
    </location>
</feature>
<feature type="compositionally biased region" description="Basic residues" evidence="1">
    <location>
        <begin position="276"/>
        <end position="285"/>
    </location>
</feature>
<feature type="compositionally biased region" description="Basic residues" evidence="1">
    <location>
        <begin position="236"/>
        <end position="261"/>
    </location>
</feature>
<organism evidence="2">
    <name type="scientific">uncultured Nocardioides sp</name>
    <dbReference type="NCBI Taxonomy" id="198441"/>
    <lineage>
        <taxon>Bacteria</taxon>
        <taxon>Bacillati</taxon>
        <taxon>Actinomycetota</taxon>
        <taxon>Actinomycetes</taxon>
        <taxon>Propionibacteriales</taxon>
        <taxon>Nocardioidaceae</taxon>
        <taxon>Nocardioides</taxon>
        <taxon>environmental samples</taxon>
    </lineage>
</organism>
<evidence type="ECO:0000313" key="2">
    <source>
        <dbReference type="EMBL" id="CAA9391771.1"/>
    </source>
</evidence>
<feature type="non-terminal residue" evidence="2">
    <location>
        <position position="319"/>
    </location>
</feature>
<feature type="compositionally biased region" description="Low complexity" evidence="1">
    <location>
        <begin position="262"/>
        <end position="275"/>
    </location>
</feature>
<reference evidence="2" key="1">
    <citation type="submission" date="2020-02" db="EMBL/GenBank/DDBJ databases">
        <authorList>
            <person name="Meier V. D."/>
        </authorList>
    </citation>
    <scope>NUCLEOTIDE SEQUENCE</scope>
    <source>
        <strain evidence="2">AVDCRST_MAG06</strain>
    </source>
</reference>
<evidence type="ECO:0000256" key="1">
    <source>
        <dbReference type="SAM" id="MobiDB-lite"/>
    </source>
</evidence>
<feature type="region of interest" description="Disordered" evidence="1">
    <location>
        <begin position="1"/>
        <end position="304"/>
    </location>
</feature>
<accession>A0A6J4NM37</accession>
<name>A0A6J4NM37_9ACTN</name>
<protein>
    <submittedName>
        <fullName evidence="2">Uncharacterized protein</fullName>
    </submittedName>
</protein>
<feature type="compositionally biased region" description="Basic and acidic residues" evidence="1">
    <location>
        <begin position="149"/>
        <end position="162"/>
    </location>
</feature>
<feature type="compositionally biased region" description="Low complexity" evidence="1">
    <location>
        <begin position="93"/>
        <end position="102"/>
    </location>
</feature>
<proteinExistence type="predicted"/>
<gene>
    <name evidence="2" type="ORF">AVDCRST_MAG06-1601</name>
</gene>